<dbReference type="NCBIfam" id="TIGR01764">
    <property type="entry name" value="excise"/>
    <property type="match status" value="1"/>
</dbReference>
<protein>
    <recommendedName>
        <fullName evidence="1">HTH merR-type domain-containing protein</fullName>
    </recommendedName>
</protein>
<dbReference type="Gene3D" id="1.10.1660.10">
    <property type="match status" value="1"/>
</dbReference>
<proteinExistence type="predicted"/>
<dbReference type="InterPro" id="IPR000551">
    <property type="entry name" value="MerR-type_HTH_dom"/>
</dbReference>
<comment type="caution">
    <text evidence="2">The sequence shown here is derived from an EMBL/GenBank/DDBJ whole genome shotgun (WGS) entry which is preliminary data.</text>
</comment>
<dbReference type="PROSITE" id="PS50937">
    <property type="entry name" value="HTH_MERR_2"/>
    <property type="match status" value="1"/>
</dbReference>
<sequence length="116" mass="13590">MSPQIRDFDNDWLTPREVAEILGVSAATVGRWARTGMLEPAVRTPGGHRRYRRVDVLEARDCNQSTEPDTDQEQMKQEVVRLYEQGWPIRRVAEKFGFSYTKTRRILVARTSLRRR</sequence>
<dbReference type="InterPro" id="IPR010093">
    <property type="entry name" value="SinI_DNA-bd"/>
</dbReference>
<dbReference type="SUPFAM" id="SSF46955">
    <property type="entry name" value="Putative DNA-binding domain"/>
    <property type="match status" value="1"/>
</dbReference>
<reference evidence="2" key="1">
    <citation type="submission" date="2023-03" db="EMBL/GenBank/DDBJ databases">
        <title>Actinoallomurus iriomotensis NBRC 103684.</title>
        <authorList>
            <person name="Ichikawa N."/>
            <person name="Sato H."/>
            <person name="Tonouchi N."/>
        </authorList>
    </citation>
    <scope>NUCLEOTIDE SEQUENCE</scope>
    <source>
        <strain evidence="2">NBRC 103684</strain>
    </source>
</reference>
<dbReference type="GO" id="GO:0006355">
    <property type="term" value="P:regulation of DNA-templated transcription"/>
    <property type="evidence" value="ECO:0007669"/>
    <property type="project" value="InterPro"/>
</dbReference>
<dbReference type="InterPro" id="IPR009061">
    <property type="entry name" value="DNA-bd_dom_put_sf"/>
</dbReference>
<dbReference type="RefSeq" id="WP_285578424.1">
    <property type="nucleotide sequence ID" value="NZ_BSTK01000010.1"/>
</dbReference>
<organism evidence="2 3">
    <name type="scientific">Actinoallomurus iriomotensis</name>
    <dbReference type="NCBI Taxonomy" id="478107"/>
    <lineage>
        <taxon>Bacteria</taxon>
        <taxon>Bacillati</taxon>
        <taxon>Actinomycetota</taxon>
        <taxon>Actinomycetes</taxon>
        <taxon>Streptosporangiales</taxon>
        <taxon>Thermomonosporaceae</taxon>
        <taxon>Actinoallomurus</taxon>
    </lineage>
</organism>
<dbReference type="SMART" id="SM00422">
    <property type="entry name" value="HTH_MERR"/>
    <property type="match status" value="1"/>
</dbReference>
<dbReference type="EMBL" id="BSTK01000010">
    <property type="protein sequence ID" value="GLY88611.1"/>
    <property type="molecule type" value="Genomic_DNA"/>
</dbReference>
<name>A0A9W6W440_9ACTN</name>
<dbReference type="Pfam" id="PF13384">
    <property type="entry name" value="HTH_23"/>
    <property type="match status" value="1"/>
</dbReference>
<dbReference type="Proteomes" id="UP001165074">
    <property type="component" value="Unassembled WGS sequence"/>
</dbReference>
<dbReference type="AlphaFoldDB" id="A0A9W6W440"/>
<accession>A0A9W6W440</accession>
<evidence type="ECO:0000313" key="2">
    <source>
        <dbReference type="EMBL" id="GLY88611.1"/>
    </source>
</evidence>
<feature type="domain" description="HTH merR-type" evidence="1">
    <location>
        <begin position="12"/>
        <end position="56"/>
    </location>
</feature>
<dbReference type="Gene3D" id="1.10.10.60">
    <property type="entry name" value="Homeodomain-like"/>
    <property type="match status" value="1"/>
</dbReference>
<dbReference type="Pfam" id="PF12728">
    <property type="entry name" value="HTH_17"/>
    <property type="match status" value="1"/>
</dbReference>
<keyword evidence="3" id="KW-1185">Reference proteome</keyword>
<evidence type="ECO:0000313" key="3">
    <source>
        <dbReference type="Proteomes" id="UP001165074"/>
    </source>
</evidence>
<evidence type="ECO:0000259" key="1">
    <source>
        <dbReference type="PROSITE" id="PS50937"/>
    </source>
</evidence>
<dbReference type="CDD" id="cd04762">
    <property type="entry name" value="HTH_MerR-trunc"/>
    <property type="match status" value="1"/>
</dbReference>
<gene>
    <name evidence="2" type="ORF">Airi02_065400</name>
</gene>
<dbReference type="InterPro" id="IPR041657">
    <property type="entry name" value="HTH_17"/>
</dbReference>
<dbReference type="GO" id="GO:0003677">
    <property type="term" value="F:DNA binding"/>
    <property type="evidence" value="ECO:0007669"/>
    <property type="project" value="InterPro"/>
</dbReference>